<evidence type="ECO:0000313" key="2">
    <source>
        <dbReference type="Proteomes" id="UP000192566"/>
    </source>
</evidence>
<sequence>MRIGSAGEAARTAEPGVHVEINGATRRVVGAAAFAGFMPSPWGEILHFNTILQSAEDRKWAFLRY</sequence>
<accession>A0A1X0DW27</accession>
<dbReference type="STRING" id="53376.BST25_00265"/>
<evidence type="ECO:0000313" key="1">
    <source>
        <dbReference type="EMBL" id="ORA76557.1"/>
    </source>
</evidence>
<name>A0A1X0DW27_MYCHE</name>
<comment type="caution">
    <text evidence="1">The sequence shown here is derived from an EMBL/GenBank/DDBJ whole genome shotgun (WGS) entry which is preliminary data.</text>
</comment>
<proteinExistence type="predicted"/>
<organism evidence="1 2">
    <name type="scientific">Mycobacterium heidelbergense</name>
    <dbReference type="NCBI Taxonomy" id="53376"/>
    <lineage>
        <taxon>Bacteria</taxon>
        <taxon>Bacillati</taxon>
        <taxon>Actinomycetota</taxon>
        <taxon>Actinomycetes</taxon>
        <taxon>Mycobacteriales</taxon>
        <taxon>Mycobacteriaceae</taxon>
        <taxon>Mycobacterium</taxon>
        <taxon>Mycobacterium simiae complex</taxon>
    </lineage>
</organism>
<dbReference type="EMBL" id="MVHR01000001">
    <property type="protein sequence ID" value="ORA76557.1"/>
    <property type="molecule type" value="Genomic_DNA"/>
</dbReference>
<dbReference type="RefSeq" id="WP_083071981.1">
    <property type="nucleotide sequence ID" value="NZ_AP022615.1"/>
</dbReference>
<dbReference type="AlphaFoldDB" id="A0A1X0DW27"/>
<protein>
    <submittedName>
        <fullName evidence="1">Uncharacterized protein</fullName>
    </submittedName>
</protein>
<keyword evidence="2" id="KW-1185">Reference proteome</keyword>
<gene>
    <name evidence="1" type="ORF">BST25_00265</name>
</gene>
<dbReference type="Proteomes" id="UP000192566">
    <property type="component" value="Unassembled WGS sequence"/>
</dbReference>
<reference evidence="1 2" key="1">
    <citation type="submission" date="2017-02" db="EMBL/GenBank/DDBJ databases">
        <title>The new phylogeny of genus Mycobacterium.</title>
        <authorList>
            <person name="Tortoli E."/>
            <person name="Trovato A."/>
            <person name="Cirillo D.M."/>
        </authorList>
    </citation>
    <scope>NUCLEOTIDE SEQUENCE [LARGE SCALE GENOMIC DNA]</scope>
    <source>
        <strain evidence="1 2">DSM 44471</strain>
    </source>
</reference>